<evidence type="ECO:0000313" key="2">
    <source>
        <dbReference type="Proteomes" id="UP000784294"/>
    </source>
</evidence>
<accession>A0A448XED4</accession>
<name>A0A448XED4_9PLAT</name>
<organism evidence="1 2">
    <name type="scientific">Protopolystoma xenopodis</name>
    <dbReference type="NCBI Taxonomy" id="117903"/>
    <lineage>
        <taxon>Eukaryota</taxon>
        <taxon>Metazoa</taxon>
        <taxon>Spiralia</taxon>
        <taxon>Lophotrochozoa</taxon>
        <taxon>Platyhelminthes</taxon>
        <taxon>Monogenea</taxon>
        <taxon>Polyopisthocotylea</taxon>
        <taxon>Polystomatidea</taxon>
        <taxon>Polystomatidae</taxon>
        <taxon>Protopolystoma</taxon>
    </lineage>
</organism>
<sequence>TSAAASTSKATATATAKAIHSTAIATNTSNSPTHPKPSKLGKVNVLSKSRSLASSRGKALVSSIVQASSARKSSPIGSVLGQTGLTNSATSECEANFPVAIIQDVSFRTTQLSDDESEVFCRREKMRRQLAAVTKQRELVMARSYRVAKQREMLEQFADNLIRFISTPPALRRR</sequence>
<feature type="non-terminal residue" evidence="1">
    <location>
        <position position="1"/>
    </location>
</feature>
<reference evidence="1" key="1">
    <citation type="submission" date="2018-11" db="EMBL/GenBank/DDBJ databases">
        <authorList>
            <consortium name="Pathogen Informatics"/>
        </authorList>
    </citation>
    <scope>NUCLEOTIDE SEQUENCE</scope>
</reference>
<comment type="caution">
    <text evidence="1">The sequence shown here is derived from an EMBL/GenBank/DDBJ whole genome shotgun (WGS) entry which is preliminary data.</text>
</comment>
<gene>
    <name evidence="1" type="ORF">PXEA_LOCUS28062</name>
</gene>
<keyword evidence="2" id="KW-1185">Reference proteome</keyword>
<protein>
    <submittedName>
        <fullName evidence="1">Uncharacterized protein</fullName>
    </submittedName>
</protein>
<dbReference type="AlphaFoldDB" id="A0A448XED4"/>
<proteinExistence type="predicted"/>
<dbReference type="Proteomes" id="UP000784294">
    <property type="component" value="Unassembled WGS sequence"/>
</dbReference>
<dbReference type="EMBL" id="CAAALY010248043">
    <property type="protein sequence ID" value="VEL34622.1"/>
    <property type="molecule type" value="Genomic_DNA"/>
</dbReference>
<evidence type="ECO:0000313" key="1">
    <source>
        <dbReference type="EMBL" id="VEL34622.1"/>
    </source>
</evidence>